<evidence type="ECO:0000313" key="1">
    <source>
        <dbReference type="EMBL" id="EAU89170.2"/>
    </source>
</evidence>
<name>A8NCU2_COPC7</name>
<dbReference type="HOGENOM" id="CLU_3050239_0_0_1"/>
<evidence type="ECO:0000313" key="2">
    <source>
        <dbReference type="Proteomes" id="UP000001861"/>
    </source>
</evidence>
<dbReference type="Proteomes" id="UP000001861">
    <property type="component" value="Unassembled WGS sequence"/>
</dbReference>
<dbReference type="VEuPathDB" id="FungiDB:CC1G_08577"/>
<accession>A8NCU2</accession>
<organism evidence="1 2">
    <name type="scientific">Coprinopsis cinerea (strain Okayama-7 / 130 / ATCC MYA-4618 / FGSC 9003)</name>
    <name type="common">Inky cap fungus</name>
    <name type="synonym">Hormographiella aspergillata</name>
    <dbReference type="NCBI Taxonomy" id="240176"/>
    <lineage>
        <taxon>Eukaryota</taxon>
        <taxon>Fungi</taxon>
        <taxon>Dikarya</taxon>
        <taxon>Basidiomycota</taxon>
        <taxon>Agaricomycotina</taxon>
        <taxon>Agaricomycetes</taxon>
        <taxon>Agaricomycetidae</taxon>
        <taxon>Agaricales</taxon>
        <taxon>Agaricineae</taxon>
        <taxon>Psathyrellaceae</taxon>
        <taxon>Coprinopsis</taxon>
    </lineage>
</organism>
<comment type="caution">
    <text evidence="1">The sequence shown here is derived from an EMBL/GenBank/DDBJ whole genome shotgun (WGS) entry which is preliminary data.</text>
</comment>
<sequence length="54" mass="6042">MAPQYSDDDTLRLDTISLTRRLPKLKEVGVCVGNPAYLGGDEPDETDDLHYFVT</sequence>
<dbReference type="GeneID" id="6009116"/>
<reference evidence="1 2" key="1">
    <citation type="journal article" date="2010" name="Proc. Natl. Acad. Sci. U.S.A.">
        <title>Insights into evolution of multicellular fungi from the assembled chromosomes of the mushroom Coprinopsis cinerea (Coprinus cinereus).</title>
        <authorList>
            <person name="Stajich J.E."/>
            <person name="Wilke S.K."/>
            <person name="Ahren D."/>
            <person name="Au C.H."/>
            <person name="Birren B.W."/>
            <person name="Borodovsky M."/>
            <person name="Burns C."/>
            <person name="Canback B."/>
            <person name="Casselton L.A."/>
            <person name="Cheng C.K."/>
            <person name="Deng J."/>
            <person name="Dietrich F.S."/>
            <person name="Fargo D.C."/>
            <person name="Farman M.L."/>
            <person name="Gathman A.C."/>
            <person name="Goldberg J."/>
            <person name="Guigo R."/>
            <person name="Hoegger P.J."/>
            <person name="Hooker J.B."/>
            <person name="Huggins A."/>
            <person name="James T.Y."/>
            <person name="Kamada T."/>
            <person name="Kilaru S."/>
            <person name="Kodira C."/>
            <person name="Kues U."/>
            <person name="Kupfer D."/>
            <person name="Kwan H.S."/>
            <person name="Lomsadze A."/>
            <person name="Li W."/>
            <person name="Lilly W.W."/>
            <person name="Ma L.J."/>
            <person name="Mackey A.J."/>
            <person name="Manning G."/>
            <person name="Martin F."/>
            <person name="Muraguchi H."/>
            <person name="Natvig D.O."/>
            <person name="Palmerini H."/>
            <person name="Ramesh M.A."/>
            <person name="Rehmeyer C.J."/>
            <person name="Roe B.A."/>
            <person name="Shenoy N."/>
            <person name="Stanke M."/>
            <person name="Ter-Hovhannisyan V."/>
            <person name="Tunlid A."/>
            <person name="Velagapudi R."/>
            <person name="Vision T.J."/>
            <person name="Zeng Q."/>
            <person name="Zolan M.E."/>
            <person name="Pukkila P.J."/>
        </authorList>
    </citation>
    <scope>NUCLEOTIDE SEQUENCE [LARGE SCALE GENOMIC DNA]</scope>
    <source>
        <strain evidence="2">Okayama-7 / 130 / ATCC MYA-4618 / FGSC 9003</strain>
    </source>
</reference>
<dbReference type="KEGG" id="cci:CC1G_08577"/>
<dbReference type="AlphaFoldDB" id="A8NCU2"/>
<proteinExistence type="predicted"/>
<protein>
    <submittedName>
        <fullName evidence="1">Uncharacterized protein</fullName>
    </submittedName>
</protein>
<dbReference type="InParanoid" id="A8NCU2"/>
<dbReference type="RefSeq" id="XP_001832627.2">
    <property type="nucleotide sequence ID" value="XM_001832575.2"/>
</dbReference>
<dbReference type="EMBL" id="AACS02000009">
    <property type="protein sequence ID" value="EAU89170.2"/>
    <property type="molecule type" value="Genomic_DNA"/>
</dbReference>
<gene>
    <name evidence="1" type="ORF">CC1G_08577</name>
</gene>
<keyword evidence="2" id="KW-1185">Reference proteome</keyword>